<gene>
    <name evidence="1" type="ORF">MYCIT1_LOCUS22285</name>
</gene>
<dbReference type="EMBL" id="CAVNYO010000403">
    <property type="protein sequence ID" value="CAK5274896.1"/>
    <property type="molecule type" value="Genomic_DNA"/>
</dbReference>
<evidence type="ECO:0000313" key="2">
    <source>
        <dbReference type="Proteomes" id="UP001295794"/>
    </source>
</evidence>
<evidence type="ECO:0000313" key="1">
    <source>
        <dbReference type="EMBL" id="CAK5274896.1"/>
    </source>
</evidence>
<reference evidence="1" key="1">
    <citation type="submission" date="2023-11" db="EMBL/GenBank/DDBJ databases">
        <authorList>
            <person name="De Vega J J."/>
            <person name="De Vega J J."/>
        </authorList>
    </citation>
    <scope>NUCLEOTIDE SEQUENCE</scope>
</reference>
<feature type="non-terminal residue" evidence="1">
    <location>
        <position position="1"/>
    </location>
</feature>
<organism evidence="1 2">
    <name type="scientific">Mycena citricolor</name>
    <dbReference type="NCBI Taxonomy" id="2018698"/>
    <lineage>
        <taxon>Eukaryota</taxon>
        <taxon>Fungi</taxon>
        <taxon>Dikarya</taxon>
        <taxon>Basidiomycota</taxon>
        <taxon>Agaricomycotina</taxon>
        <taxon>Agaricomycetes</taxon>
        <taxon>Agaricomycetidae</taxon>
        <taxon>Agaricales</taxon>
        <taxon>Marasmiineae</taxon>
        <taxon>Mycenaceae</taxon>
        <taxon>Mycena</taxon>
    </lineage>
</organism>
<proteinExistence type="predicted"/>
<dbReference type="SUPFAM" id="SSF56112">
    <property type="entry name" value="Protein kinase-like (PK-like)"/>
    <property type="match status" value="1"/>
</dbReference>
<keyword evidence="2" id="KW-1185">Reference proteome</keyword>
<name>A0AAD2HFG7_9AGAR</name>
<dbReference type="InterPro" id="IPR011009">
    <property type="entry name" value="Kinase-like_dom_sf"/>
</dbReference>
<comment type="caution">
    <text evidence="1">The sequence shown here is derived from an EMBL/GenBank/DDBJ whole genome shotgun (WGS) entry which is preliminary data.</text>
</comment>
<accession>A0AAD2HFG7</accession>
<dbReference type="Proteomes" id="UP001295794">
    <property type="component" value="Unassembled WGS sequence"/>
</dbReference>
<sequence length="315" mass="35045">VVIHGMNDVDQGAELCENIRVIFANRDRMLDFVVLGTPGMFQEISEHVYVPMAYFLSVSHAGKVRYSGNPPVSPLYLEGLFNVLLEEIFTPRADDVLTQQIWEDLGEFCASAQSKITLVNRDNSLGDNYDALSRVYRGRKLLTKLLATFPSVTDRNIEESIREDNACLRPALAAIFGITDYKLKLKADVSETDAYAVLNLVHSVASAGHGSADTKETIVFHRRAQRLVRILSDFVGILPEELAVHGMTLLQDHPITAGGFAFVYQGECLDAAGAPVQVALKVLKITEAQSDDERRAMLKKFAKEALVWHYLRHPN</sequence>
<evidence type="ECO:0008006" key="3">
    <source>
        <dbReference type="Google" id="ProtNLM"/>
    </source>
</evidence>
<protein>
    <recommendedName>
        <fullName evidence="3">Protein kinase domain-containing protein</fullName>
    </recommendedName>
</protein>
<feature type="non-terminal residue" evidence="1">
    <location>
        <position position="315"/>
    </location>
</feature>
<dbReference type="Gene3D" id="3.30.200.20">
    <property type="entry name" value="Phosphorylase Kinase, domain 1"/>
    <property type="match status" value="1"/>
</dbReference>
<dbReference type="AlphaFoldDB" id="A0AAD2HFG7"/>